<dbReference type="RefSeq" id="WP_043842287.1">
    <property type="nucleotide sequence ID" value="NZ_AQQW01000002.1"/>
</dbReference>
<name>W4HPX8_9RHOB</name>
<keyword evidence="3" id="KW-1185">Reference proteome</keyword>
<dbReference type="AlphaFoldDB" id="W4HPX8"/>
<dbReference type="eggNOG" id="ENOG503302S">
    <property type="taxonomic scope" value="Bacteria"/>
</dbReference>
<dbReference type="PATRIC" id="fig|1317118.6.peg.856"/>
<protein>
    <recommendedName>
        <fullName evidence="4">DUF3306 domain-containing protein</fullName>
    </recommendedName>
</protein>
<dbReference type="Proteomes" id="UP000019063">
    <property type="component" value="Unassembled WGS sequence"/>
</dbReference>
<accession>W4HPX8</accession>
<sequence>MSRGNFWSRRKAAVAAEREAEAAAEERQVRQLEADEIAELPDAEILQRFGLPDPDDLKPGEAIAGFMRREIPERLRRRALRKLWPSNPVLACLDGLNDYDVDYTAAATDAPGVRTAFDVTTGSLRAHGEALARAADKAKRIAGTAEDVTAPAETPETTAAVSPAEVETVAEVPQSVDDQTDSAQGDATEAERPAPLSAPASATKVAFEPSAHEASDQDGEDEAMQPRARRMRFRFDTVT</sequence>
<dbReference type="EMBL" id="AQQW01000002">
    <property type="protein sequence ID" value="ETW14050.1"/>
    <property type="molecule type" value="Genomic_DNA"/>
</dbReference>
<evidence type="ECO:0000313" key="3">
    <source>
        <dbReference type="Proteomes" id="UP000019063"/>
    </source>
</evidence>
<dbReference type="InterPro" id="IPR021735">
    <property type="entry name" value="DUF3306"/>
</dbReference>
<organism evidence="2 3">
    <name type="scientific">Roseivivax marinus</name>
    <dbReference type="NCBI Taxonomy" id="1379903"/>
    <lineage>
        <taxon>Bacteria</taxon>
        <taxon>Pseudomonadati</taxon>
        <taxon>Pseudomonadota</taxon>
        <taxon>Alphaproteobacteria</taxon>
        <taxon>Rhodobacterales</taxon>
        <taxon>Roseobacteraceae</taxon>
        <taxon>Roseivivax</taxon>
    </lineage>
</organism>
<dbReference type="STRING" id="1379903.ATO8_04131"/>
<gene>
    <name evidence="2" type="ORF">ATO8_04131</name>
</gene>
<comment type="caution">
    <text evidence="2">The sequence shown here is derived from an EMBL/GenBank/DDBJ whole genome shotgun (WGS) entry which is preliminary data.</text>
</comment>
<evidence type="ECO:0000313" key="2">
    <source>
        <dbReference type="EMBL" id="ETW14050.1"/>
    </source>
</evidence>
<feature type="compositionally biased region" description="Low complexity" evidence="1">
    <location>
        <begin position="145"/>
        <end position="165"/>
    </location>
</feature>
<reference evidence="2 3" key="1">
    <citation type="journal article" date="2014" name="Antonie Van Leeuwenhoek">
        <title>Roseivivax atlanticus sp. nov., isolated from surface seawater of the Atlantic Ocean.</title>
        <authorList>
            <person name="Li G."/>
            <person name="Lai Q."/>
            <person name="Liu X."/>
            <person name="Sun F."/>
            <person name="Shao Z."/>
        </authorList>
    </citation>
    <scope>NUCLEOTIDE SEQUENCE [LARGE SCALE GENOMIC DNA]</scope>
    <source>
        <strain evidence="2 3">22II-s10s</strain>
    </source>
</reference>
<evidence type="ECO:0000256" key="1">
    <source>
        <dbReference type="SAM" id="MobiDB-lite"/>
    </source>
</evidence>
<dbReference type="Pfam" id="PF11748">
    <property type="entry name" value="DUF3306"/>
    <property type="match status" value="1"/>
</dbReference>
<feature type="region of interest" description="Disordered" evidence="1">
    <location>
        <begin position="145"/>
        <end position="239"/>
    </location>
</feature>
<evidence type="ECO:0008006" key="4">
    <source>
        <dbReference type="Google" id="ProtNLM"/>
    </source>
</evidence>
<proteinExistence type="predicted"/>